<dbReference type="PANTHER" id="PTHR32347">
    <property type="entry name" value="EFFLUX SYSTEM COMPONENT YKNX-RELATED"/>
    <property type="match status" value="1"/>
</dbReference>
<dbReference type="InterPro" id="IPR006143">
    <property type="entry name" value="RND_pump_MFP"/>
</dbReference>
<dbReference type="Proteomes" id="UP000178943">
    <property type="component" value="Unassembled WGS sequence"/>
</dbReference>
<feature type="compositionally biased region" description="Polar residues" evidence="5">
    <location>
        <begin position="350"/>
        <end position="367"/>
    </location>
</feature>
<evidence type="ECO:0000313" key="10">
    <source>
        <dbReference type="EMBL" id="OGF68287.1"/>
    </source>
</evidence>
<dbReference type="Gene3D" id="2.40.50.100">
    <property type="match status" value="1"/>
</dbReference>
<organism evidence="10 11">
    <name type="scientific">Candidatus Fischerbacteria bacterium RBG_13_37_8</name>
    <dbReference type="NCBI Taxonomy" id="1817863"/>
    <lineage>
        <taxon>Bacteria</taxon>
        <taxon>Candidatus Fischeribacteriota</taxon>
    </lineage>
</organism>
<dbReference type="GO" id="GO:0016020">
    <property type="term" value="C:membrane"/>
    <property type="evidence" value="ECO:0007669"/>
    <property type="project" value="InterPro"/>
</dbReference>
<dbReference type="Pfam" id="PF25876">
    <property type="entry name" value="HH_MFP_RND"/>
    <property type="match status" value="1"/>
</dbReference>
<accession>A0A1F5VYC4</accession>
<keyword evidence="6" id="KW-1133">Transmembrane helix</keyword>
<evidence type="ECO:0000259" key="8">
    <source>
        <dbReference type="Pfam" id="PF25917"/>
    </source>
</evidence>
<feature type="region of interest" description="Disordered" evidence="5">
    <location>
        <begin position="422"/>
        <end position="442"/>
    </location>
</feature>
<reference evidence="10 11" key="1">
    <citation type="journal article" date="2016" name="Nat. Commun.">
        <title>Thousands of microbial genomes shed light on interconnected biogeochemical processes in an aquifer system.</title>
        <authorList>
            <person name="Anantharaman K."/>
            <person name="Brown C.T."/>
            <person name="Hug L.A."/>
            <person name="Sharon I."/>
            <person name="Castelle C.J."/>
            <person name="Probst A.J."/>
            <person name="Thomas B.C."/>
            <person name="Singh A."/>
            <person name="Wilkins M.J."/>
            <person name="Karaoz U."/>
            <person name="Brodie E.L."/>
            <person name="Williams K.H."/>
            <person name="Hubbard S.S."/>
            <person name="Banfield J.F."/>
        </authorList>
    </citation>
    <scope>NUCLEOTIDE SEQUENCE [LARGE SCALE GENOMIC DNA]</scope>
</reference>
<feature type="coiled-coil region" evidence="4">
    <location>
        <begin position="100"/>
        <end position="179"/>
    </location>
</feature>
<gene>
    <name evidence="10" type="ORF">A2Y62_18865</name>
</gene>
<comment type="similarity">
    <text evidence="2">Belongs to the membrane fusion protein (MFP) (TC 8.A.1) family.</text>
</comment>
<evidence type="ECO:0000256" key="3">
    <source>
        <dbReference type="ARBA" id="ARBA00023054"/>
    </source>
</evidence>
<keyword evidence="3 4" id="KW-0175">Coiled coil</keyword>
<dbReference type="InterPro" id="IPR058625">
    <property type="entry name" value="MdtA-like_BSH"/>
</dbReference>
<feature type="compositionally biased region" description="Gly residues" evidence="5">
    <location>
        <begin position="429"/>
        <end position="442"/>
    </location>
</feature>
<keyword evidence="6" id="KW-0812">Transmembrane</keyword>
<dbReference type="SUPFAM" id="SSF111369">
    <property type="entry name" value="HlyD-like secretion proteins"/>
    <property type="match status" value="1"/>
</dbReference>
<evidence type="ECO:0000256" key="4">
    <source>
        <dbReference type="SAM" id="Coils"/>
    </source>
</evidence>
<keyword evidence="6" id="KW-0472">Membrane</keyword>
<dbReference type="InterPro" id="IPR058636">
    <property type="entry name" value="Beta-barrel_YknX"/>
</dbReference>
<dbReference type="InterPro" id="IPR058624">
    <property type="entry name" value="MdtA-like_HH"/>
</dbReference>
<evidence type="ECO:0000256" key="2">
    <source>
        <dbReference type="ARBA" id="ARBA00009477"/>
    </source>
</evidence>
<evidence type="ECO:0000313" key="11">
    <source>
        <dbReference type="Proteomes" id="UP000178943"/>
    </source>
</evidence>
<evidence type="ECO:0000259" key="9">
    <source>
        <dbReference type="Pfam" id="PF25990"/>
    </source>
</evidence>
<evidence type="ECO:0000256" key="1">
    <source>
        <dbReference type="ARBA" id="ARBA00004196"/>
    </source>
</evidence>
<dbReference type="GO" id="GO:0015562">
    <property type="term" value="F:efflux transmembrane transporter activity"/>
    <property type="evidence" value="ECO:0007669"/>
    <property type="project" value="InterPro"/>
</dbReference>
<dbReference type="Pfam" id="PF25990">
    <property type="entry name" value="Beta-barrel_YknX"/>
    <property type="match status" value="1"/>
</dbReference>
<evidence type="ECO:0000256" key="5">
    <source>
        <dbReference type="SAM" id="MobiDB-lite"/>
    </source>
</evidence>
<feature type="domain" description="Multidrug resistance protein MdtA-like barrel-sandwich hybrid" evidence="8">
    <location>
        <begin position="59"/>
        <end position="212"/>
    </location>
</feature>
<comment type="caution">
    <text evidence="10">The sequence shown here is derived from an EMBL/GenBank/DDBJ whole genome shotgun (WGS) entry which is preliminary data.</text>
</comment>
<comment type="subcellular location">
    <subcellularLocation>
        <location evidence="1">Cell envelope</location>
    </subcellularLocation>
</comment>
<dbReference type="FunFam" id="2.40.30.170:FF:000010">
    <property type="entry name" value="Efflux RND transporter periplasmic adaptor subunit"/>
    <property type="match status" value="1"/>
</dbReference>
<feature type="transmembrane region" description="Helical" evidence="6">
    <location>
        <begin position="6"/>
        <end position="25"/>
    </location>
</feature>
<dbReference type="AlphaFoldDB" id="A0A1F5VYC4"/>
<dbReference type="STRING" id="1817863.A2Y62_18865"/>
<dbReference type="NCBIfam" id="TIGR01730">
    <property type="entry name" value="RND_mfp"/>
    <property type="match status" value="1"/>
</dbReference>
<dbReference type="EMBL" id="MFGW01000004">
    <property type="protein sequence ID" value="OGF68287.1"/>
    <property type="molecule type" value="Genomic_DNA"/>
</dbReference>
<feature type="domain" description="Multidrug resistance protein MdtA-like alpha-helical hairpin" evidence="7">
    <location>
        <begin position="107"/>
        <end position="183"/>
    </location>
</feature>
<dbReference type="InterPro" id="IPR050465">
    <property type="entry name" value="UPF0194_transport"/>
</dbReference>
<dbReference type="Gene3D" id="2.40.30.170">
    <property type="match status" value="1"/>
</dbReference>
<sequence>MKKKYIIILFILIIIIGVVLWFTMLKSKNNNGMEFKVENIQRGDIEALVVTTGTLNPVNIVDVGSQVSGRIKNIYVDFNSKVKEGEVIAELDPELFLTRVKESEANYQHAQASLEKAKVNLANIKKQYERALELFEKDLVSFEAKENTETQYYSAKSDVQSAEAGLEQAKSQLESIKVDLKYTIIKSPIEGIVINRNINVGQTVAASFQAPVLFQIANDLNKMQVECSVDEADIGKVQEGQKVRFTVDAFPDQNFIGTVSQVRYSPEIIQNVVTYTTIVAVENQDMKLRPGMTANASIIVGEAKNALLIPNAALRFTPELKPEEMKKIFEEARSETMGKPGDAPMPGSSPAGQQHSPQGNASNNGSHQRPPGGKMKNFSRAWIINDKGKLTPLFLKIGVTDNNYTEILRGNFKEGQPVIIGTNSTGNNPGPGGMGGIMRGLH</sequence>
<dbReference type="GO" id="GO:0030313">
    <property type="term" value="C:cell envelope"/>
    <property type="evidence" value="ECO:0007669"/>
    <property type="project" value="UniProtKB-SubCell"/>
</dbReference>
<proteinExistence type="inferred from homology"/>
<protein>
    <submittedName>
        <fullName evidence="10">Uncharacterized protein</fullName>
    </submittedName>
</protein>
<feature type="domain" description="YknX-like beta-barrel" evidence="9">
    <location>
        <begin position="223"/>
        <end position="298"/>
    </location>
</feature>
<dbReference type="PANTHER" id="PTHR32347:SF14">
    <property type="entry name" value="EFFLUX SYSTEM COMPONENT YKNX-RELATED"/>
    <property type="match status" value="1"/>
</dbReference>
<evidence type="ECO:0000259" key="7">
    <source>
        <dbReference type="Pfam" id="PF25876"/>
    </source>
</evidence>
<name>A0A1F5VYC4_9BACT</name>
<feature type="region of interest" description="Disordered" evidence="5">
    <location>
        <begin position="336"/>
        <end position="376"/>
    </location>
</feature>
<dbReference type="Pfam" id="PF25917">
    <property type="entry name" value="BSH_RND"/>
    <property type="match status" value="1"/>
</dbReference>
<dbReference type="Gene3D" id="1.10.287.470">
    <property type="entry name" value="Helix hairpin bin"/>
    <property type="match status" value="1"/>
</dbReference>
<evidence type="ECO:0000256" key="6">
    <source>
        <dbReference type="SAM" id="Phobius"/>
    </source>
</evidence>